<organism evidence="2 3">
    <name type="scientific">Electrophorus voltai</name>
    <dbReference type="NCBI Taxonomy" id="2609070"/>
    <lineage>
        <taxon>Eukaryota</taxon>
        <taxon>Metazoa</taxon>
        <taxon>Chordata</taxon>
        <taxon>Craniata</taxon>
        <taxon>Vertebrata</taxon>
        <taxon>Euteleostomi</taxon>
        <taxon>Actinopterygii</taxon>
        <taxon>Neopterygii</taxon>
        <taxon>Teleostei</taxon>
        <taxon>Ostariophysi</taxon>
        <taxon>Gymnotiformes</taxon>
        <taxon>Gymnotoidei</taxon>
        <taxon>Gymnotidae</taxon>
        <taxon>Electrophorus</taxon>
    </lineage>
</organism>
<sequence>MGLHHALPGQRERRDEFTAGVEGERHLCGLRAEKRARKPGGLTAALRVTSIRHSSLCCRRFNGRPGFQYADGSRLLAPTNISCDSSSAQHSWVGSRVAETCPLSTGTYRHRTGLRGYALSPTPLSIMCNSTEQGGKSTQGFHLGNRAEAAQMGPLMARLTTFQSAVILCIAPTPALHSTPPSLTPPRPFKASLGGGRAPCRSGLAKAASG</sequence>
<keyword evidence="3" id="KW-1185">Reference proteome</keyword>
<evidence type="ECO:0000313" key="2">
    <source>
        <dbReference type="EMBL" id="KAK1785788.1"/>
    </source>
</evidence>
<feature type="region of interest" description="Disordered" evidence="1">
    <location>
        <begin position="177"/>
        <end position="210"/>
    </location>
</feature>
<evidence type="ECO:0000313" key="3">
    <source>
        <dbReference type="Proteomes" id="UP001239994"/>
    </source>
</evidence>
<name>A0AAD8YR49_9TELE</name>
<evidence type="ECO:0000256" key="1">
    <source>
        <dbReference type="SAM" id="MobiDB-lite"/>
    </source>
</evidence>
<dbReference type="EMBL" id="JAROKS010000025">
    <property type="protein sequence ID" value="KAK1785788.1"/>
    <property type="molecule type" value="Genomic_DNA"/>
</dbReference>
<dbReference type="Proteomes" id="UP001239994">
    <property type="component" value="Unassembled WGS sequence"/>
</dbReference>
<accession>A0AAD8YR49</accession>
<reference evidence="2" key="1">
    <citation type="submission" date="2023-03" db="EMBL/GenBank/DDBJ databases">
        <title>Electrophorus voltai genome.</title>
        <authorList>
            <person name="Bian C."/>
        </authorList>
    </citation>
    <scope>NUCLEOTIDE SEQUENCE</scope>
    <source>
        <strain evidence="2">CB-2022</strain>
        <tissue evidence="2">Muscle</tissue>
    </source>
</reference>
<dbReference type="AlphaFoldDB" id="A0AAD8YR49"/>
<proteinExistence type="predicted"/>
<protein>
    <submittedName>
        <fullName evidence="2">Uncharacterized protein</fullName>
    </submittedName>
</protein>
<gene>
    <name evidence="2" type="ORF">P4O66_003164</name>
</gene>
<comment type="caution">
    <text evidence="2">The sequence shown here is derived from an EMBL/GenBank/DDBJ whole genome shotgun (WGS) entry which is preliminary data.</text>
</comment>